<organism evidence="2 3">
    <name type="scientific">Reticulomyxa filosa</name>
    <dbReference type="NCBI Taxonomy" id="46433"/>
    <lineage>
        <taxon>Eukaryota</taxon>
        <taxon>Sar</taxon>
        <taxon>Rhizaria</taxon>
        <taxon>Retaria</taxon>
        <taxon>Foraminifera</taxon>
        <taxon>Monothalamids</taxon>
        <taxon>Reticulomyxidae</taxon>
        <taxon>Reticulomyxa</taxon>
    </lineage>
</organism>
<feature type="transmembrane region" description="Helical" evidence="1">
    <location>
        <begin position="50"/>
        <end position="79"/>
    </location>
</feature>
<proteinExistence type="predicted"/>
<evidence type="ECO:0000256" key="1">
    <source>
        <dbReference type="SAM" id="Phobius"/>
    </source>
</evidence>
<reference evidence="2 3" key="1">
    <citation type="journal article" date="2013" name="Curr. Biol.">
        <title>The Genome of the Foraminiferan Reticulomyxa filosa.</title>
        <authorList>
            <person name="Glockner G."/>
            <person name="Hulsmann N."/>
            <person name="Schleicher M."/>
            <person name="Noegel A.A."/>
            <person name="Eichinger L."/>
            <person name="Gallinger C."/>
            <person name="Pawlowski J."/>
            <person name="Sierra R."/>
            <person name="Euteneuer U."/>
            <person name="Pillet L."/>
            <person name="Moustafa A."/>
            <person name="Platzer M."/>
            <person name="Groth M."/>
            <person name="Szafranski K."/>
            <person name="Schliwa M."/>
        </authorList>
    </citation>
    <scope>NUCLEOTIDE SEQUENCE [LARGE SCALE GENOMIC DNA]</scope>
</reference>
<keyword evidence="1" id="KW-0472">Membrane</keyword>
<comment type="caution">
    <text evidence="2">The sequence shown here is derived from an EMBL/GenBank/DDBJ whole genome shotgun (WGS) entry which is preliminary data.</text>
</comment>
<name>X6PA21_RETFI</name>
<feature type="transmembrane region" description="Helical" evidence="1">
    <location>
        <begin position="91"/>
        <end position="112"/>
    </location>
</feature>
<feature type="transmembrane region" description="Helical" evidence="1">
    <location>
        <begin position="117"/>
        <end position="135"/>
    </location>
</feature>
<dbReference type="AlphaFoldDB" id="X6PA21"/>
<feature type="non-terminal residue" evidence="2">
    <location>
        <position position="1"/>
    </location>
</feature>
<keyword evidence="3" id="KW-1185">Reference proteome</keyword>
<evidence type="ECO:0000313" key="2">
    <source>
        <dbReference type="EMBL" id="ETO35031.1"/>
    </source>
</evidence>
<feature type="transmembrane region" description="Helical" evidence="1">
    <location>
        <begin position="147"/>
        <end position="170"/>
    </location>
</feature>
<keyword evidence="1" id="KW-1133">Transmembrane helix</keyword>
<sequence>GKRNNVEGQEASAHMYDGYNDENNQVGHLNIRSTDVNVLQMAKLSRFVRIFAVLDFLILLLFGLTLSFLFFIMAALALAGYYGAKILKRPYLVAYMICLLLQIAVRAAFIYFDRHNVVSIILSVLMIFIDLTNHFQSGRLPLKKLDFNIPTNFILFYFILFNLFVLSLSLKKKKVNAFTFRFPLSSEIVCDSIQSIDEWVRNFCSFFVAGSLSCSFFKAWN</sequence>
<dbReference type="EMBL" id="ASPP01002024">
    <property type="protein sequence ID" value="ETO35031.1"/>
    <property type="molecule type" value="Genomic_DNA"/>
</dbReference>
<accession>X6PA21</accession>
<evidence type="ECO:0000313" key="3">
    <source>
        <dbReference type="Proteomes" id="UP000023152"/>
    </source>
</evidence>
<protein>
    <submittedName>
        <fullName evidence="2">Uncharacterized protein</fullName>
    </submittedName>
</protein>
<dbReference type="Proteomes" id="UP000023152">
    <property type="component" value="Unassembled WGS sequence"/>
</dbReference>
<keyword evidence="1" id="KW-0812">Transmembrane</keyword>
<gene>
    <name evidence="2" type="ORF">RFI_02043</name>
</gene>